<keyword evidence="3" id="KW-1185">Reference proteome</keyword>
<organism evidence="2 3">
    <name type="scientific">Rangifer tarandus platyrhynchus</name>
    <name type="common">Svalbard reindeer</name>
    <dbReference type="NCBI Taxonomy" id="3082113"/>
    <lineage>
        <taxon>Eukaryota</taxon>
        <taxon>Metazoa</taxon>
        <taxon>Chordata</taxon>
        <taxon>Craniata</taxon>
        <taxon>Vertebrata</taxon>
        <taxon>Euteleostomi</taxon>
        <taxon>Mammalia</taxon>
        <taxon>Eutheria</taxon>
        <taxon>Laurasiatheria</taxon>
        <taxon>Artiodactyla</taxon>
        <taxon>Ruminantia</taxon>
        <taxon>Pecora</taxon>
        <taxon>Cervidae</taxon>
        <taxon>Odocoileinae</taxon>
        <taxon>Rangifer</taxon>
    </lineage>
</organism>
<reference evidence="2" key="1">
    <citation type="submission" date="2023-04" db="EMBL/GenBank/DDBJ databases">
        <authorList>
            <consortium name="ELIXIR-Norway"/>
        </authorList>
    </citation>
    <scope>NUCLEOTIDE SEQUENCE [LARGE SCALE GENOMIC DNA]</scope>
</reference>
<feature type="region of interest" description="Disordered" evidence="1">
    <location>
        <begin position="550"/>
        <end position="578"/>
    </location>
</feature>
<feature type="region of interest" description="Disordered" evidence="1">
    <location>
        <begin position="300"/>
        <end position="325"/>
    </location>
</feature>
<dbReference type="Proteomes" id="UP001176941">
    <property type="component" value="Chromosome 15"/>
</dbReference>
<feature type="region of interest" description="Disordered" evidence="1">
    <location>
        <begin position="407"/>
        <end position="456"/>
    </location>
</feature>
<feature type="compositionally biased region" description="Polar residues" evidence="1">
    <location>
        <begin position="157"/>
        <end position="171"/>
    </location>
</feature>
<evidence type="ECO:0000313" key="3">
    <source>
        <dbReference type="Proteomes" id="UP001176941"/>
    </source>
</evidence>
<name>A0ABN8Y7B0_RANTA</name>
<gene>
    <name evidence="2" type="ORF">MRATA1EN1_LOCUS6421</name>
</gene>
<feature type="region of interest" description="Disordered" evidence="1">
    <location>
        <begin position="149"/>
        <end position="194"/>
    </location>
</feature>
<accession>A0ABN8Y7B0</accession>
<feature type="region of interest" description="Disordered" evidence="1">
    <location>
        <begin position="341"/>
        <end position="370"/>
    </location>
</feature>
<proteinExistence type="predicted"/>
<evidence type="ECO:0000256" key="1">
    <source>
        <dbReference type="SAM" id="MobiDB-lite"/>
    </source>
</evidence>
<feature type="region of interest" description="Disordered" evidence="1">
    <location>
        <begin position="1"/>
        <end position="78"/>
    </location>
</feature>
<evidence type="ECO:0008006" key="4">
    <source>
        <dbReference type="Google" id="ProtNLM"/>
    </source>
</evidence>
<evidence type="ECO:0000313" key="2">
    <source>
        <dbReference type="EMBL" id="CAI9157459.1"/>
    </source>
</evidence>
<protein>
    <recommendedName>
        <fullName evidence="4">Collagen alpha-1(I) chain-like</fullName>
    </recommendedName>
</protein>
<sequence>MDWGSWGVARSEKGPPTLSVHRKRLGSAAGPGSAGEGPGRRSVRLRRPRGATTRPPPPAPRLGEGLYPDPGQRHSPDQPHLLLDAVHLVSASRTASFALTARPLTDLHCGPSRDGSVHPQQTPPHGLPTCCLGRVSLGTEGPSLTVCVPRGRLPSEASGTEPGTGSVSSPGLSKKRERPEALGSSETSGKVDSRFTEAPGLGVVASWRLSAPAAPSPTAQKLALSESCSCGGGCQHRDTQRGDQVGREENGALLKAEPFPLTLQFHSFSRATCPQTSFIPEALMAQSRPLAWKQAITQPTQHSLPARRHTGPPHGQQHGQPPNPQALRVSLGVHVNRVHLGRQTLGGPQPPPPGSPSPASMGHSGRLPTSMGQCGPCRLCLEPAHPVPPREAQLQGAVGRIWRLGTRSDTRPPARTTLDEEGTLGPSAVDFQGASWKGCPETTAARPKGLQGRCPPPSVLRPRFCGSFGGLGAQRTPGCGPSLSRPGGSAGAPQPPALSAVLTGPPAARQRSVRLPNPQGLSRPCTLPEAVLGWQQDCLGRVRWAPAGPHTSNWRVTKEHGQRTGRGSLSPTPVPVSGGGRGLPPQLGLHQGPSTLLPERRFIWHLDEMVLTAS</sequence>
<dbReference type="EMBL" id="OX459951">
    <property type="protein sequence ID" value="CAI9157459.1"/>
    <property type="molecule type" value="Genomic_DNA"/>
</dbReference>
<feature type="region of interest" description="Disordered" evidence="1">
    <location>
        <begin position="476"/>
        <end position="521"/>
    </location>
</feature>